<dbReference type="OrthoDB" id="10055717at2759"/>
<organism evidence="1 2">
    <name type="scientific">Mucuna pruriens</name>
    <name type="common">Velvet bean</name>
    <name type="synonym">Dolichos pruriens</name>
    <dbReference type="NCBI Taxonomy" id="157652"/>
    <lineage>
        <taxon>Eukaryota</taxon>
        <taxon>Viridiplantae</taxon>
        <taxon>Streptophyta</taxon>
        <taxon>Embryophyta</taxon>
        <taxon>Tracheophyta</taxon>
        <taxon>Spermatophyta</taxon>
        <taxon>Magnoliopsida</taxon>
        <taxon>eudicotyledons</taxon>
        <taxon>Gunneridae</taxon>
        <taxon>Pentapetalae</taxon>
        <taxon>rosids</taxon>
        <taxon>fabids</taxon>
        <taxon>Fabales</taxon>
        <taxon>Fabaceae</taxon>
        <taxon>Papilionoideae</taxon>
        <taxon>50 kb inversion clade</taxon>
        <taxon>NPAAA clade</taxon>
        <taxon>indigoferoid/millettioid clade</taxon>
        <taxon>Phaseoleae</taxon>
        <taxon>Mucuna</taxon>
    </lineage>
</organism>
<dbReference type="Proteomes" id="UP000257109">
    <property type="component" value="Unassembled WGS sequence"/>
</dbReference>
<dbReference type="PANTHER" id="PTHR34072">
    <property type="entry name" value="ENZYMATIC POLYPROTEIN-RELATED"/>
    <property type="match status" value="1"/>
</dbReference>
<feature type="non-terminal residue" evidence="1">
    <location>
        <position position="1"/>
    </location>
</feature>
<comment type="caution">
    <text evidence="1">The sequence shown here is derived from an EMBL/GenBank/DDBJ whole genome shotgun (WGS) entry which is preliminary data.</text>
</comment>
<dbReference type="EMBL" id="QJKJ01001762">
    <property type="protein sequence ID" value="RDY06026.1"/>
    <property type="molecule type" value="Genomic_DNA"/>
</dbReference>
<keyword evidence="2" id="KW-1185">Reference proteome</keyword>
<reference evidence="1" key="1">
    <citation type="submission" date="2018-05" db="EMBL/GenBank/DDBJ databases">
        <title>Draft genome of Mucuna pruriens seed.</title>
        <authorList>
            <person name="Nnadi N.E."/>
            <person name="Vos R."/>
            <person name="Hasami M.H."/>
            <person name="Devisetty U.K."/>
            <person name="Aguiy J.C."/>
        </authorList>
    </citation>
    <scope>NUCLEOTIDE SEQUENCE [LARGE SCALE GENOMIC DNA]</scope>
    <source>
        <strain evidence="1">JCA_2017</strain>
    </source>
</reference>
<evidence type="ECO:0008006" key="3">
    <source>
        <dbReference type="Google" id="ProtNLM"/>
    </source>
</evidence>
<sequence length="104" mass="12117">MQGSIEDLSRILAILPCHCPTCYKRIWISNLISHRAEVGKQAYEIVYVSRTMDPTQLNYSTKKELLAISDAKPRLIWWMLLLQEFDIEIRDKKGDENLVVDHLS</sequence>
<evidence type="ECO:0000313" key="2">
    <source>
        <dbReference type="Proteomes" id="UP000257109"/>
    </source>
</evidence>
<gene>
    <name evidence="1" type="ORF">CR513_10065</name>
</gene>
<accession>A0A371HTB8</accession>
<dbReference type="AlphaFoldDB" id="A0A371HTB8"/>
<proteinExistence type="predicted"/>
<name>A0A371HTB8_MUCPR</name>
<evidence type="ECO:0000313" key="1">
    <source>
        <dbReference type="EMBL" id="RDY06026.1"/>
    </source>
</evidence>
<dbReference type="PANTHER" id="PTHR34072:SF57">
    <property type="entry name" value="RNA-DIRECTED DNA POLYMERASE"/>
    <property type="match status" value="1"/>
</dbReference>
<protein>
    <recommendedName>
        <fullName evidence="3">Reverse transcriptase RNase H-like domain-containing protein</fullName>
    </recommendedName>
</protein>